<dbReference type="EMBL" id="VTPC01001112">
    <property type="protein sequence ID" value="KAF2903094.1"/>
    <property type="molecule type" value="Genomic_DNA"/>
</dbReference>
<name>A0A8K0DF85_IGNLU</name>
<evidence type="ECO:0000313" key="3">
    <source>
        <dbReference type="Proteomes" id="UP000801492"/>
    </source>
</evidence>
<comment type="caution">
    <text evidence="2">The sequence shown here is derived from an EMBL/GenBank/DDBJ whole genome shotgun (WGS) entry which is preliminary data.</text>
</comment>
<sequence length="123" mass="14007">MRDGRRKNVPCLAMFQFYNATMGSKVFYKLLMATVANNHVLCIDSHRTKTPEEQVSLGRSKAAVRRRSAASLGRPPKVRKQRTMFNVGVICPSKEKQAEDVSYVLFSLEKKHEHIRCARNVPS</sequence>
<protein>
    <submittedName>
        <fullName evidence="2">Uncharacterized protein</fullName>
    </submittedName>
</protein>
<feature type="region of interest" description="Disordered" evidence="1">
    <location>
        <begin position="52"/>
        <end position="76"/>
    </location>
</feature>
<reference evidence="2" key="1">
    <citation type="submission" date="2019-08" db="EMBL/GenBank/DDBJ databases">
        <title>The genome of the North American firefly Photinus pyralis.</title>
        <authorList>
            <consortium name="Photinus pyralis genome working group"/>
            <person name="Fallon T.R."/>
            <person name="Sander Lower S.E."/>
            <person name="Weng J.-K."/>
        </authorList>
    </citation>
    <scope>NUCLEOTIDE SEQUENCE</scope>
    <source>
        <strain evidence="2">TRF0915ILg1</strain>
        <tissue evidence="2">Whole body</tissue>
    </source>
</reference>
<proteinExistence type="predicted"/>
<accession>A0A8K0DF85</accession>
<keyword evidence="3" id="KW-1185">Reference proteome</keyword>
<dbReference type="AlphaFoldDB" id="A0A8K0DF85"/>
<dbReference type="Proteomes" id="UP000801492">
    <property type="component" value="Unassembled WGS sequence"/>
</dbReference>
<gene>
    <name evidence="2" type="ORF">ILUMI_03092</name>
</gene>
<evidence type="ECO:0000313" key="2">
    <source>
        <dbReference type="EMBL" id="KAF2903094.1"/>
    </source>
</evidence>
<evidence type="ECO:0000256" key="1">
    <source>
        <dbReference type="SAM" id="MobiDB-lite"/>
    </source>
</evidence>
<organism evidence="2 3">
    <name type="scientific">Ignelater luminosus</name>
    <name type="common">Cucubano</name>
    <name type="synonym">Pyrophorus luminosus</name>
    <dbReference type="NCBI Taxonomy" id="2038154"/>
    <lineage>
        <taxon>Eukaryota</taxon>
        <taxon>Metazoa</taxon>
        <taxon>Ecdysozoa</taxon>
        <taxon>Arthropoda</taxon>
        <taxon>Hexapoda</taxon>
        <taxon>Insecta</taxon>
        <taxon>Pterygota</taxon>
        <taxon>Neoptera</taxon>
        <taxon>Endopterygota</taxon>
        <taxon>Coleoptera</taxon>
        <taxon>Polyphaga</taxon>
        <taxon>Elateriformia</taxon>
        <taxon>Elateroidea</taxon>
        <taxon>Elateridae</taxon>
        <taxon>Agrypninae</taxon>
        <taxon>Pyrophorini</taxon>
        <taxon>Ignelater</taxon>
    </lineage>
</organism>
<feature type="non-terminal residue" evidence="2">
    <location>
        <position position="123"/>
    </location>
</feature>